<evidence type="ECO:0000313" key="2">
    <source>
        <dbReference type="EMBL" id="MBX04595.1"/>
    </source>
</evidence>
<evidence type="ECO:0000256" key="1">
    <source>
        <dbReference type="SAM" id="Phobius"/>
    </source>
</evidence>
<keyword evidence="1" id="KW-1133">Transmembrane helix</keyword>
<name>A0A2P2KFT7_RHIMU</name>
<proteinExistence type="predicted"/>
<feature type="transmembrane region" description="Helical" evidence="1">
    <location>
        <begin position="30"/>
        <end position="47"/>
    </location>
</feature>
<keyword evidence="1" id="KW-0812">Transmembrane</keyword>
<keyword evidence="1" id="KW-0472">Membrane</keyword>
<dbReference type="EMBL" id="GGEC01024111">
    <property type="protein sequence ID" value="MBX04595.1"/>
    <property type="molecule type" value="Transcribed_RNA"/>
</dbReference>
<accession>A0A2P2KFT7</accession>
<feature type="transmembrane region" description="Helical" evidence="1">
    <location>
        <begin position="68"/>
        <end position="89"/>
    </location>
</feature>
<feature type="transmembrane region" description="Helical" evidence="1">
    <location>
        <begin position="7"/>
        <end position="24"/>
    </location>
</feature>
<dbReference type="AlphaFoldDB" id="A0A2P2KFT7"/>
<protein>
    <submittedName>
        <fullName evidence="2">Nucleolin isoform X3</fullName>
    </submittedName>
</protein>
<sequence>MVGVMSCLLLGADLLLIIVLGLFQKDDHPIEMNFLLMVLVMLIILEVHHAHQQGEPMSMIAIHKGLRGILLVIVKDILVIMIPCLGQNVHIL</sequence>
<organism evidence="2">
    <name type="scientific">Rhizophora mucronata</name>
    <name type="common">Asiatic mangrove</name>
    <dbReference type="NCBI Taxonomy" id="61149"/>
    <lineage>
        <taxon>Eukaryota</taxon>
        <taxon>Viridiplantae</taxon>
        <taxon>Streptophyta</taxon>
        <taxon>Embryophyta</taxon>
        <taxon>Tracheophyta</taxon>
        <taxon>Spermatophyta</taxon>
        <taxon>Magnoliopsida</taxon>
        <taxon>eudicotyledons</taxon>
        <taxon>Gunneridae</taxon>
        <taxon>Pentapetalae</taxon>
        <taxon>rosids</taxon>
        <taxon>fabids</taxon>
        <taxon>Malpighiales</taxon>
        <taxon>Rhizophoraceae</taxon>
        <taxon>Rhizophora</taxon>
    </lineage>
</organism>
<reference evidence="2" key="1">
    <citation type="submission" date="2018-02" db="EMBL/GenBank/DDBJ databases">
        <title>Rhizophora mucronata_Transcriptome.</title>
        <authorList>
            <person name="Meera S.P."/>
            <person name="Sreeshan A."/>
            <person name="Augustine A."/>
        </authorList>
    </citation>
    <scope>NUCLEOTIDE SEQUENCE</scope>
    <source>
        <tissue evidence="2">Leaf</tissue>
    </source>
</reference>